<dbReference type="SUPFAM" id="SSF81822">
    <property type="entry name" value="RuBisCo LSMT C-terminal, substrate-binding domain"/>
    <property type="match status" value="1"/>
</dbReference>
<dbReference type="GO" id="GO:0005634">
    <property type="term" value="C:nucleus"/>
    <property type="evidence" value="ECO:0007669"/>
    <property type="project" value="TreeGrafter"/>
</dbReference>
<accession>A0A0C3APY1</accession>
<dbReference type="InterPro" id="IPR050600">
    <property type="entry name" value="SETD3_SETD6_MTase"/>
</dbReference>
<dbReference type="STRING" id="765440.A0A0C3APY1"/>
<proteinExistence type="predicted"/>
<reference evidence="6 7" key="1">
    <citation type="submission" date="2014-04" db="EMBL/GenBank/DDBJ databases">
        <authorList>
            <consortium name="DOE Joint Genome Institute"/>
            <person name="Kuo A."/>
            <person name="Tarkka M."/>
            <person name="Buscot F."/>
            <person name="Kohler A."/>
            <person name="Nagy L.G."/>
            <person name="Floudas D."/>
            <person name="Copeland A."/>
            <person name="Barry K.W."/>
            <person name="Cichocki N."/>
            <person name="Veneault-Fourrey C."/>
            <person name="LaButti K."/>
            <person name="Lindquist E.A."/>
            <person name="Lipzen A."/>
            <person name="Lundell T."/>
            <person name="Morin E."/>
            <person name="Murat C."/>
            <person name="Sun H."/>
            <person name="Tunlid A."/>
            <person name="Henrissat B."/>
            <person name="Grigoriev I.V."/>
            <person name="Hibbett D.S."/>
            <person name="Martin F."/>
            <person name="Nordberg H.P."/>
            <person name="Cantor M.N."/>
            <person name="Hua S.X."/>
        </authorList>
    </citation>
    <scope>NUCLEOTIDE SEQUENCE [LARGE SCALE GENOMIC DNA]</scope>
    <source>
        <strain evidence="6 7">F 1598</strain>
    </source>
</reference>
<protein>
    <recommendedName>
        <fullName evidence="5">SET domain-containing protein</fullName>
    </recommendedName>
</protein>
<gene>
    <name evidence="6" type="ORF">PILCRDRAFT_661256</name>
</gene>
<dbReference type="Proteomes" id="UP000054166">
    <property type="component" value="Unassembled WGS sequence"/>
</dbReference>
<keyword evidence="2" id="KW-0808">Transferase</keyword>
<evidence type="ECO:0000256" key="1">
    <source>
        <dbReference type="ARBA" id="ARBA00022603"/>
    </source>
</evidence>
<dbReference type="Pfam" id="PF09273">
    <property type="entry name" value="Rubis-subs-bind"/>
    <property type="match status" value="1"/>
</dbReference>
<evidence type="ECO:0000256" key="4">
    <source>
        <dbReference type="SAM" id="MobiDB-lite"/>
    </source>
</evidence>
<dbReference type="SUPFAM" id="SSF82199">
    <property type="entry name" value="SET domain"/>
    <property type="match status" value="1"/>
</dbReference>
<keyword evidence="1" id="KW-0489">Methyltransferase</keyword>
<dbReference type="Gene3D" id="3.90.1420.10">
    <property type="entry name" value="Rubisco LSMT, substrate-binding domain"/>
    <property type="match status" value="1"/>
</dbReference>
<feature type="domain" description="SET" evidence="5">
    <location>
        <begin position="22"/>
        <end position="298"/>
    </location>
</feature>
<dbReference type="GO" id="GO:0016279">
    <property type="term" value="F:protein-lysine N-methyltransferase activity"/>
    <property type="evidence" value="ECO:0007669"/>
    <property type="project" value="TreeGrafter"/>
</dbReference>
<organism evidence="6 7">
    <name type="scientific">Piloderma croceum (strain F 1598)</name>
    <dbReference type="NCBI Taxonomy" id="765440"/>
    <lineage>
        <taxon>Eukaryota</taxon>
        <taxon>Fungi</taxon>
        <taxon>Dikarya</taxon>
        <taxon>Basidiomycota</taxon>
        <taxon>Agaricomycotina</taxon>
        <taxon>Agaricomycetes</taxon>
        <taxon>Agaricomycetidae</taxon>
        <taxon>Atheliales</taxon>
        <taxon>Atheliaceae</taxon>
        <taxon>Piloderma</taxon>
    </lineage>
</organism>
<dbReference type="InterPro" id="IPR001214">
    <property type="entry name" value="SET_dom"/>
</dbReference>
<evidence type="ECO:0000256" key="3">
    <source>
        <dbReference type="ARBA" id="ARBA00022691"/>
    </source>
</evidence>
<dbReference type="InterPro" id="IPR036464">
    <property type="entry name" value="Rubisco_LSMT_subst-bd_sf"/>
</dbReference>
<keyword evidence="7" id="KW-1185">Reference proteome</keyword>
<dbReference type="InParanoid" id="A0A0C3APY1"/>
<dbReference type="InterPro" id="IPR015353">
    <property type="entry name" value="Rubisco_LSMT_subst-bd"/>
</dbReference>
<sequence>MYGESSDLRSFVPWFQSHEGFVDVSVMDITTFPGHGGRGVIALTEILEGHTLFTIPRSLTLSTRTSSVPAMLGPQRWKNYGLDKGWVGLILCMMWEEAQGASSRWSQYMSDLPMTFDTPMFWSASELEELKGTSVVDKIGRDDAGKDYYTKLLPAVQSRQDLFSPNLIPQYYSLEKYHIHGSRILSRSFQVERWEREDGTIEDNGNGNTSTESEMDVANMSAGSGMDVDESPADAPQPEESDDEDAVDPSDVAMVPMADMLNARYGSENAKLFYEESLLRMVTTKPIKAGEQIWNTYGDPPNSDLLRKYGHVDMVPLSQGEEGNPSDIVEVRADLLVSVLTQQNHEISPESTKERIDWWLEEGGDDVFVLETDLELPEALISMVRLLLLPDGEWAKARDKGKPPKPKVDPQLLSLILLVLRRRLEEYPTSLEFDVALLSENLPLTRRHAVIVRVGEKQILCGTIEKLLAMQQALPANADEDKGKKRKGGSAAGEIDERPKKTKR</sequence>
<feature type="region of interest" description="Disordered" evidence="4">
    <location>
        <begin position="475"/>
        <end position="504"/>
    </location>
</feature>
<evidence type="ECO:0000313" key="7">
    <source>
        <dbReference type="Proteomes" id="UP000054166"/>
    </source>
</evidence>
<dbReference type="AlphaFoldDB" id="A0A0C3APY1"/>
<reference evidence="7" key="2">
    <citation type="submission" date="2015-01" db="EMBL/GenBank/DDBJ databases">
        <title>Evolutionary Origins and Diversification of the Mycorrhizal Mutualists.</title>
        <authorList>
            <consortium name="DOE Joint Genome Institute"/>
            <consortium name="Mycorrhizal Genomics Consortium"/>
            <person name="Kohler A."/>
            <person name="Kuo A."/>
            <person name="Nagy L.G."/>
            <person name="Floudas D."/>
            <person name="Copeland A."/>
            <person name="Barry K.W."/>
            <person name="Cichocki N."/>
            <person name="Veneault-Fourrey C."/>
            <person name="LaButti K."/>
            <person name="Lindquist E.A."/>
            <person name="Lipzen A."/>
            <person name="Lundell T."/>
            <person name="Morin E."/>
            <person name="Murat C."/>
            <person name="Riley R."/>
            <person name="Ohm R."/>
            <person name="Sun H."/>
            <person name="Tunlid A."/>
            <person name="Henrissat B."/>
            <person name="Grigoriev I.V."/>
            <person name="Hibbett D.S."/>
            <person name="Martin F."/>
        </authorList>
    </citation>
    <scope>NUCLEOTIDE SEQUENCE [LARGE SCALE GENOMIC DNA]</scope>
    <source>
        <strain evidence="7">F 1598</strain>
    </source>
</reference>
<dbReference type="GO" id="GO:0032259">
    <property type="term" value="P:methylation"/>
    <property type="evidence" value="ECO:0007669"/>
    <property type="project" value="UniProtKB-KW"/>
</dbReference>
<evidence type="ECO:0000256" key="2">
    <source>
        <dbReference type="ARBA" id="ARBA00022679"/>
    </source>
</evidence>
<name>A0A0C3APY1_PILCF</name>
<feature type="region of interest" description="Disordered" evidence="4">
    <location>
        <begin position="221"/>
        <end position="249"/>
    </location>
</feature>
<feature type="compositionally biased region" description="Acidic residues" evidence="4">
    <location>
        <begin position="227"/>
        <end position="248"/>
    </location>
</feature>
<dbReference type="Gene3D" id="3.90.1410.10">
    <property type="entry name" value="set domain protein methyltransferase, domain 1"/>
    <property type="match status" value="1"/>
</dbReference>
<feature type="compositionally biased region" description="Basic and acidic residues" evidence="4">
    <location>
        <begin position="495"/>
        <end position="504"/>
    </location>
</feature>
<dbReference type="HOGENOM" id="CLU_017135_0_0_1"/>
<dbReference type="PANTHER" id="PTHR13271">
    <property type="entry name" value="UNCHARACTERIZED PUTATIVE METHYLTRANSFERASE"/>
    <property type="match status" value="1"/>
</dbReference>
<keyword evidence="3" id="KW-0949">S-adenosyl-L-methionine</keyword>
<dbReference type="EMBL" id="KN833040">
    <property type="protein sequence ID" value="KIM75983.1"/>
    <property type="molecule type" value="Genomic_DNA"/>
</dbReference>
<evidence type="ECO:0000259" key="5">
    <source>
        <dbReference type="PROSITE" id="PS50280"/>
    </source>
</evidence>
<dbReference type="FunCoup" id="A0A0C3APY1">
    <property type="interactions" value="304"/>
</dbReference>
<dbReference type="PANTHER" id="PTHR13271:SF34">
    <property type="entry name" value="N-LYSINE METHYLTRANSFERASE SETD6"/>
    <property type="match status" value="1"/>
</dbReference>
<dbReference type="OrthoDB" id="341421at2759"/>
<dbReference type="PROSITE" id="PS50280">
    <property type="entry name" value="SET"/>
    <property type="match status" value="1"/>
</dbReference>
<dbReference type="InterPro" id="IPR046341">
    <property type="entry name" value="SET_dom_sf"/>
</dbReference>
<evidence type="ECO:0000313" key="6">
    <source>
        <dbReference type="EMBL" id="KIM75983.1"/>
    </source>
</evidence>